<proteinExistence type="predicted"/>
<evidence type="ECO:0000256" key="3">
    <source>
        <dbReference type="SAM" id="MobiDB-lite"/>
    </source>
</evidence>
<dbReference type="AlphaFoldDB" id="A0AAN7R1I4"/>
<dbReference type="PANTHER" id="PTHR31234:SF42">
    <property type="entry name" value="LATE EMBRYOGENESIS ABUNDANT (LEA) HYDROXYPROLINE-RICH GLYCOPROTEIN FAMILY"/>
    <property type="match status" value="1"/>
</dbReference>
<dbReference type="InterPro" id="IPR044839">
    <property type="entry name" value="NDR1-like"/>
</dbReference>
<reference evidence="5 6" key="1">
    <citation type="journal article" date="2023" name="Hortic Res">
        <title>Pangenome of water caltrop reveals structural variations and asymmetric subgenome divergence after allopolyploidization.</title>
        <authorList>
            <person name="Zhang X."/>
            <person name="Chen Y."/>
            <person name="Wang L."/>
            <person name="Yuan Y."/>
            <person name="Fang M."/>
            <person name="Shi L."/>
            <person name="Lu R."/>
            <person name="Comes H.P."/>
            <person name="Ma Y."/>
            <person name="Chen Y."/>
            <person name="Huang G."/>
            <person name="Zhou Y."/>
            <person name="Zheng Z."/>
            <person name="Qiu Y."/>
        </authorList>
    </citation>
    <scope>NUCLEOTIDE SEQUENCE [LARGE SCALE GENOMIC DNA]</scope>
    <source>
        <strain evidence="5">F231</strain>
    </source>
</reference>
<organism evidence="5 6">
    <name type="scientific">Trapa natans</name>
    <name type="common">Water chestnut</name>
    <dbReference type="NCBI Taxonomy" id="22666"/>
    <lineage>
        <taxon>Eukaryota</taxon>
        <taxon>Viridiplantae</taxon>
        <taxon>Streptophyta</taxon>
        <taxon>Embryophyta</taxon>
        <taxon>Tracheophyta</taxon>
        <taxon>Spermatophyta</taxon>
        <taxon>Magnoliopsida</taxon>
        <taxon>eudicotyledons</taxon>
        <taxon>Gunneridae</taxon>
        <taxon>Pentapetalae</taxon>
        <taxon>rosids</taxon>
        <taxon>malvids</taxon>
        <taxon>Myrtales</taxon>
        <taxon>Lythraceae</taxon>
        <taxon>Trapa</taxon>
    </lineage>
</organism>
<evidence type="ECO:0000313" key="6">
    <source>
        <dbReference type="Proteomes" id="UP001346149"/>
    </source>
</evidence>
<keyword evidence="4" id="KW-0812">Transmembrane</keyword>
<dbReference type="GO" id="GO:0098542">
    <property type="term" value="P:defense response to other organism"/>
    <property type="evidence" value="ECO:0007669"/>
    <property type="project" value="InterPro"/>
</dbReference>
<dbReference type="Proteomes" id="UP001346149">
    <property type="component" value="Unassembled WGS sequence"/>
</dbReference>
<evidence type="ECO:0000256" key="2">
    <source>
        <dbReference type="ARBA" id="ARBA00023136"/>
    </source>
</evidence>
<evidence type="ECO:0000256" key="1">
    <source>
        <dbReference type="ARBA" id="ARBA00004370"/>
    </source>
</evidence>
<sequence>MNRHYHDMDRASPAKIVSGSHAPNPGKPARSPSVTILEPDKSCHRHKQHHHHSDLLAPKPRKTNFWTWISAVGCALFWIVIIIGGLIILIVYLVFRPHIPQFDISGASLNAAYLDLGSLLNADLTLLLNFTNPNRKVRVDFSYAILDLYYGRIPISTQYIEQISVMSSEFRLVNTRMISSQVWLPPNESLQLTEQMQSNGPVLFEVKGLFRPRSNLGRLLRYSYPLLHFAYWTPKWGSQGKQMQIEALRDEPFFSSS</sequence>
<evidence type="ECO:0000256" key="4">
    <source>
        <dbReference type="SAM" id="Phobius"/>
    </source>
</evidence>
<dbReference type="PANTHER" id="PTHR31234">
    <property type="entry name" value="LATE EMBRYOGENESIS ABUNDANT (LEA) HYDROXYPROLINE-RICH GLYCOPROTEIN FAMILY"/>
    <property type="match status" value="1"/>
</dbReference>
<keyword evidence="2 4" id="KW-0472">Membrane</keyword>
<gene>
    <name evidence="5" type="ORF">SAY86_020143</name>
</gene>
<keyword evidence="4" id="KW-1133">Transmembrane helix</keyword>
<feature type="region of interest" description="Disordered" evidence="3">
    <location>
        <begin position="15"/>
        <end position="35"/>
    </location>
</feature>
<feature type="transmembrane region" description="Helical" evidence="4">
    <location>
        <begin position="65"/>
        <end position="95"/>
    </location>
</feature>
<evidence type="ECO:0008006" key="7">
    <source>
        <dbReference type="Google" id="ProtNLM"/>
    </source>
</evidence>
<protein>
    <recommendedName>
        <fullName evidence="7">Late embryogenesis abundant protein LEA-2 subgroup domain-containing protein</fullName>
    </recommendedName>
</protein>
<comment type="caution">
    <text evidence="5">The sequence shown here is derived from an EMBL/GenBank/DDBJ whole genome shotgun (WGS) entry which is preliminary data.</text>
</comment>
<accession>A0AAN7R1I4</accession>
<dbReference type="EMBL" id="JAXQNO010000011">
    <property type="protein sequence ID" value="KAK4788824.1"/>
    <property type="molecule type" value="Genomic_DNA"/>
</dbReference>
<keyword evidence="6" id="KW-1185">Reference proteome</keyword>
<comment type="subcellular location">
    <subcellularLocation>
        <location evidence="1">Membrane</location>
    </subcellularLocation>
</comment>
<evidence type="ECO:0000313" key="5">
    <source>
        <dbReference type="EMBL" id="KAK4788824.1"/>
    </source>
</evidence>
<dbReference type="GO" id="GO:0005886">
    <property type="term" value="C:plasma membrane"/>
    <property type="evidence" value="ECO:0007669"/>
    <property type="project" value="TreeGrafter"/>
</dbReference>
<name>A0AAN7R1I4_TRANT</name>